<dbReference type="VEuPathDB" id="AmoebaDB:DICPUDRAFT_50006"/>
<dbReference type="OMA" id="RRKHALM"/>
<dbReference type="GO" id="GO:0016579">
    <property type="term" value="P:protein deubiquitination"/>
    <property type="evidence" value="ECO:0007669"/>
    <property type="project" value="InterPro"/>
</dbReference>
<dbReference type="InterPro" id="IPR035927">
    <property type="entry name" value="DUSP-like_sf"/>
</dbReference>
<dbReference type="InterPro" id="IPR038765">
    <property type="entry name" value="Papain-like_cys_pep_sf"/>
</dbReference>
<evidence type="ECO:0000259" key="9">
    <source>
        <dbReference type="PROSITE" id="PS50235"/>
    </source>
</evidence>
<dbReference type="eggNOG" id="KOG1870">
    <property type="taxonomic scope" value="Eukaryota"/>
</dbReference>
<reference evidence="12" key="1">
    <citation type="journal article" date="2011" name="Genome Biol.">
        <title>Comparative genomics of the social amoebae Dictyostelium discoideum and Dictyostelium purpureum.</title>
        <authorList>
            <consortium name="US DOE Joint Genome Institute (JGI-PGF)"/>
            <person name="Sucgang R."/>
            <person name="Kuo A."/>
            <person name="Tian X."/>
            <person name="Salerno W."/>
            <person name="Parikh A."/>
            <person name="Feasley C.L."/>
            <person name="Dalin E."/>
            <person name="Tu H."/>
            <person name="Huang E."/>
            <person name="Barry K."/>
            <person name="Lindquist E."/>
            <person name="Shapiro H."/>
            <person name="Bruce D."/>
            <person name="Schmutz J."/>
            <person name="Salamov A."/>
            <person name="Fey P."/>
            <person name="Gaudet P."/>
            <person name="Anjard C."/>
            <person name="Babu M.M."/>
            <person name="Basu S."/>
            <person name="Bushmanova Y."/>
            <person name="van der Wel H."/>
            <person name="Katoh-Kurasawa M."/>
            <person name="Dinh C."/>
            <person name="Coutinho P.M."/>
            <person name="Saito T."/>
            <person name="Elias M."/>
            <person name="Schaap P."/>
            <person name="Kay R.R."/>
            <person name="Henrissat B."/>
            <person name="Eichinger L."/>
            <person name="Rivero F."/>
            <person name="Putnam N.H."/>
            <person name="West C.M."/>
            <person name="Loomis W.F."/>
            <person name="Chisholm R.L."/>
            <person name="Shaulsky G."/>
            <person name="Strassmann J.E."/>
            <person name="Queller D.C."/>
            <person name="Kuspa A."/>
            <person name="Grigoriev I.V."/>
        </authorList>
    </citation>
    <scope>NUCLEOTIDE SEQUENCE [LARGE SCALE GENOMIC DNA]</scope>
    <source>
        <strain evidence="12">QSDP1</strain>
    </source>
</reference>
<dbReference type="GO" id="GO:0004843">
    <property type="term" value="F:cysteine-type deubiquitinase activity"/>
    <property type="evidence" value="ECO:0007669"/>
    <property type="project" value="UniProtKB-UniRule"/>
</dbReference>
<dbReference type="GO" id="GO:0006508">
    <property type="term" value="P:proteolysis"/>
    <property type="evidence" value="ECO:0007669"/>
    <property type="project" value="UniProtKB-KW"/>
</dbReference>
<dbReference type="PROSITE" id="PS00972">
    <property type="entry name" value="USP_1"/>
    <property type="match status" value="1"/>
</dbReference>
<feature type="region of interest" description="Disordered" evidence="8">
    <location>
        <begin position="934"/>
        <end position="984"/>
    </location>
</feature>
<gene>
    <name evidence="11" type="ORF">DICPUDRAFT_50006</name>
</gene>
<dbReference type="EC" id="3.4.19.12" evidence="7"/>
<feature type="domain" description="DUSP" evidence="10">
    <location>
        <begin position="60"/>
        <end position="162"/>
    </location>
</feature>
<dbReference type="PROSITE" id="PS00973">
    <property type="entry name" value="USP_2"/>
    <property type="match status" value="1"/>
</dbReference>
<evidence type="ECO:0000256" key="5">
    <source>
        <dbReference type="ARBA" id="ARBA00022801"/>
    </source>
</evidence>
<dbReference type="Pfam" id="PF06337">
    <property type="entry name" value="DUSP"/>
    <property type="match status" value="1"/>
</dbReference>
<keyword evidence="3 7" id="KW-0645">Protease</keyword>
<evidence type="ECO:0000256" key="4">
    <source>
        <dbReference type="ARBA" id="ARBA00022786"/>
    </source>
</evidence>
<dbReference type="Gene3D" id="3.90.70.10">
    <property type="entry name" value="Cysteine proteinases"/>
    <property type="match status" value="2"/>
</dbReference>
<keyword evidence="12" id="KW-1185">Reference proteome</keyword>
<dbReference type="InterPro" id="IPR018200">
    <property type="entry name" value="USP_CS"/>
</dbReference>
<dbReference type="PANTHER" id="PTHR21646:SF24">
    <property type="entry name" value="UBIQUITIN CARBOXYL-TERMINAL HYDROLASE"/>
    <property type="match status" value="1"/>
</dbReference>
<name>F0ZWE8_DICPU</name>
<evidence type="ECO:0000313" key="12">
    <source>
        <dbReference type="Proteomes" id="UP000001064"/>
    </source>
</evidence>
<evidence type="ECO:0000256" key="7">
    <source>
        <dbReference type="RuleBase" id="RU366025"/>
    </source>
</evidence>
<feature type="compositionally biased region" description="Polar residues" evidence="8">
    <location>
        <begin position="974"/>
        <end position="984"/>
    </location>
</feature>
<keyword evidence="6 7" id="KW-0788">Thiol protease</keyword>
<feature type="compositionally biased region" description="Low complexity" evidence="8">
    <location>
        <begin position="937"/>
        <end position="966"/>
    </location>
</feature>
<dbReference type="Gene3D" id="3.10.20.90">
    <property type="entry name" value="Phosphatidylinositol 3-kinase Catalytic Subunit, Chain A, domain 1"/>
    <property type="match status" value="1"/>
</dbReference>
<proteinExistence type="inferred from homology"/>
<comment type="similarity">
    <text evidence="2 7">Belongs to the peptidase C19 family.</text>
</comment>
<dbReference type="PROSITE" id="PS51283">
    <property type="entry name" value="DUSP"/>
    <property type="match status" value="1"/>
</dbReference>
<organism evidence="11 12">
    <name type="scientific">Dictyostelium purpureum</name>
    <name type="common">Slime mold</name>
    <dbReference type="NCBI Taxonomy" id="5786"/>
    <lineage>
        <taxon>Eukaryota</taxon>
        <taxon>Amoebozoa</taxon>
        <taxon>Evosea</taxon>
        <taxon>Eumycetozoa</taxon>
        <taxon>Dictyostelia</taxon>
        <taxon>Dictyosteliales</taxon>
        <taxon>Dictyosteliaceae</taxon>
        <taxon>Dictyostelium</taxon>
    </lineage>
</organism>
<evidence type="ECO:0000256" key="8">
    <source>
        <dbReference type="SAM" id="MobiDB-lite"/>
    </source>
</evidence>
<feature type="compositionally biased region" description="Low complexity" evidence="8">
    <location>
        <begin position="679"/>
        <end position="690"/>
    </location>
</feature>
<dbReference type="AlphaFoldDB" id="F0ZWE8"/>
<dbReference type="RefSeq" id="XP_003291744.1">
    <property type="nucleotide sequence ID" value="XM_003291696.1"/>
</dbReference>
<dbReference type="Pfam" id="PF00443">
    <property type="entry name" value="UCH"/>
    <property type="match status" value="1"/>
</dbReference>
<dbReference type="SUPFAM" id="SSF54001">
    <property type="entry name" value="Cysteine proteinases"/>
    <property type="match status" value="1"/>
</dbReference>
<dbReference type="EMBL" id="GL871234">
    <property type="protein sequence ID" value="EGC31737.1"/>
    <property type="molecule type" value="Genomic_DNA"/>
</dbReference>
<dbReference type="FunCoup" id="F0ZWE8">
    <property type="interactions" value="772"/>
</dbReference>
<keyword evidence="5 7" id="KW-0378">Hydrolase</keyword>
<feature type="compositionally biased region" description="Polar residues" evidence="8">
    <location>
        <begin position="1"/>
        <end position="20"/>
    </location>
</feature>
<accession>F0ZWE8</accession>
<dbReference type="InterPro" id="IPR050185">
    <property type="entry name" value="Ub_carboxyl-term_hydrolase"/>
</dbReference>
<evidence type="ECO:0000259" key="10">
    <source>
        <dbReference type="PROSITE" id="PS51283"/>
    </source>
</evidence>
<evidence type="ECO:0000256" key="6">
    <source>
        <dbReference type="ARBA" id="ARBA00022807"/>
    </source>
</evidence>
<evidence type="ECO:0000256" key="1">
    <source>
        <dbReference type="ARBA" id="ARBA00000707"/>
    </source>
</evidence>
<feature type="domain" description="USP" evidence="9">
    <location>
        <begin position="286"/>
        <end position="920"/>
    </location>
</feature>
<evidence type="ECO:0000313" key="11">
    <source>
        <dbReference type="EMBL" id="EGC31737.1"/>
    </source>
</evidence>
<dbReference type="OrthoDB" id="29137at2759"/>
<dbReference type="SUPFAM" id="SSF143791">
    <property type="entry name" value="DUSP-like"/>
    <property type="match status" value="1"/>
</dbReference>
<feature type="region of interest" description="Disordered" evidence="8">
    <location>
        <begin position="1"/>
        <end position="60"/>
    </location>
</feature>
<dbReference type="InterPro" id="IPR006615">
    <property type="entry name" value="Pept_C19_DUSP"/>
</dbReference>
<feature type="compositionally biased region" description="Polar residues" evidence="8">
    <location>
        <begin position="627"/>
        <end position="640"/>
    </location>
</feature>
<feature type="region of interest" description="Disordered" evidence="8">
    <location>
        <begin position="612"/>
        <end position="699"/>
    </location>
</feature>
<dbReference type="InterPro" id="IPR028889">
    <property type="entry name" value="USP"/>
</dbReference>
<comment type="catalytic activity">
    <reaction evidence="1 7">
        <text>Thiol-dependent hydrolysis of ester, thioester, amide, peptide and isopeptide bonds formed by the C-terminal Gly of ubiquitin (a 76-residue protein attached to proteins as an intracellular targeting signal).</text>
        <dbReference type="EC" id="3.4.19.12"/>
    </reaction>
</comment>
<sequence length="984" mass="112106">MEDKSSISTPTIEQTFEEISTNNDSNVTNTTNETASDNINNEDQQPTSTSANEVSMEEQSLPELNRLDVLEILRDIKQTPLTVGDLWSLVNMEWFSKFQEAIFTREELGQIDNSPFLISKDNPDHLKPGVCENKDFATVPEKVWNKLQKIYGGGPTVTRKVSKSLIGNLIIDLKIPFPLKVMKSSATSEVFDCYAFKSETIKVFKERACKLLNVEPINVRIWDYYNNNKHAELKDQEYVSNSNLIENQLILLDERLPNGKWPQQADRYQTYSTNSRGDGDKRPGITGLGNLGNTCFMNSALQCLSNTYPLTKYFFTNKYEKDINKDNPLGCGGELATEYASLISDIWEGNRTSVYPRNFKSQIERFAPQFAGYHQHDSQELLAFLLDGLHEDLNKVKKKPFFEGKDYDERPDEVIANEQWGMHVARNDSVIVDWFQAQLKSKLVCPDCGKISITFDPFMYLSLPLPSEINKQFTYSYINSSLVVERRQLSLSSNNCQVKDFLHKLGEEVGANPSHLVLSMNGKLMNPDFNLAERVYYMNREIVVYQLDTTQDNGFLVSVKSHTPSNSYFNIHIPLYFVIPSDVQSSADLYKFFLEKFKPLLKEVESIQQIFDSNSKPPQEPQHDSECGSSGDQQDSNMVGTSANDSSVDDNSPSSSNTTTTSTTTSTSTSNGHHHGSSDHYSSNNYNYNSRESNEPEKDPRFIFQMVDCSSYHKERIVFPFKSNEIALVWEDPSLYLEYEKLSPDLTKNGGVRDVSPYNVDLEQCIDLFTTEEQLGPEDPWYCSNCKKHQRAFKKFDIWSAPPILVVHLKRFSYKKHYRDKLDTLVKFPIKDLDLSKYVLSKNQPPPIYDLFAVSNHYGSLGGGHYTAYALNEPETKEAKANGNSNGNGKWYKFDDSHVSEANVENVESEAAYVLFYRRKDTYDEDFDLNKHLDAQENNSNENNNSNNYNGESNTTTTTTTTTTSNDKMDIDNDYNSNSTNTLD</sequence>
<dbReference type="Gene3D" id="3.30.2230.10">
    <property type="entry name" value="DUSP-like"/>
    <property type="match status" value="1"/>
</dbReference>
<feature type="compositionally biased region" description="Polar residues" evidence="8">
    <location>
        <begin position="35"/>
        <end position="53"/>
    </location>
</feature>
<dbReference type="Proteomes" id="UP000001064">
    <property type="component" value="Unassembled WGS sequence"/>
</dbReference>
<keyword evidence="4 7" id="KW-0833">Ubl conjugation pathway</keyword>
<evidence type="ECO:0000256" key="2">
    <source>
        <dbReference type="ARBA" id="ARBA00009085"/>
    </source>
</evidence>
<dbReference type="GeneID" id="10505492"/>
<dbReference type="KEGG" id="dpp:DICPUDRAFT_50006"/>
<dbReference type="InterPro" id="IPR001394">
    <property type="entry name" value="Peptidase_C19_UCH"/>
</dbReference>
<dbReference type="PROSITE" id="PS50235">
    <property type="entry name" value="USP_3"/>
    <property type="match status" value="1"/>
</dbReference>
<dbReference type="SMART" id="SM00695">
    <property type="entry name" value="DUSP"/>
    <property type="match status" value="1"/>
</dbReference>
<dbReference type="STRING" id="5786.F0ZWE8"/>
<protein>
    <recommendedName>
        <fullName evidence="7">Ubiquitin carboxyl-terminal hydrolase</fullName>
        <ecNumber evidence="7">3.4.19.12</ecNumber>
    </recommendedName>
</protein>
<dbReference type="CDD" id="cd02674">
    <property type="entry name" value="Peptidase_C19R"/>
    <property type="match status" value="1"/>
</dbReference>
<evidence type="ECO:0000256" key="3">
    <source>
        <dbReference type="ARBA" id="ARBA00022670"/>
    </source>
</evidence>
<feature type="compositionally biased region" description="Low complexity" evidence="8">
    <location>
        <begin position="641"/>
        <end position="671"/>
    </location>
</feature>
<dbReference type="InParanoid" id="F0ZWE8"/>
<feature type="compositionally biased region" description="Low complexity" evidence="8">
    <location>
        <begin position="21"/>
        <end position="34"/>
    </location>
</feature>
<dbReference type="PANTHER" id="PTHR21646">
    <property type="entry name" value="UBIQUITIN CARBOXYL-TERMINAL HYDROLASE"/>
    <property type="match status" value="1"/>
</dbReference>